<keyword evidence="1" id="KW-0547">Nucleotide-binding</keyword>
<sequence length="79" mass="8930">MEYLASLPFIGKYFRENTPLNRTASWFGRLFWIVGTASLLLTVGNQMASDVEKVALQSIVLTHMDPKQMQHQHQGIPGL</sequence>
<dbReference type="GO" id="GO:0005524">
    <property type="term" value="F:ATP binding"/>
    <property type="evidence" value="ECO:0007669"/>
    <property type="project" value="UniProtKB-KW"/>
</dbReference>
<dbReference type="GO" id="GO:0008233">
    <property type="term" value="F:peptidase activity"/>
    <property type="evidence" value="ECO:0007669"/>
    <property type="project" value="UniProtKB-KW"/>
</dbReference>
<reference evidence="1 2" key="1">
    <citation type="submission" date="2024-03" db="EMBL/GenBank/DDBJ databases">
        <title>The Acrasis kona genome and developmental transcriptomes reveal deep origins of eukaryotic multicellular pathways.</title>
        <authorList>
            <person name="Sheikh S."/>
            <person name="Fu C.-J."/>
            <person name="Brown M.W."/>
            <person name="Baldauf S.L."/>
        </authorList>
    </citation>
    <scope>NUCLEOTIDE SEQUENCE [LARGE SCALE GENOMIC DNA]</scope>
    <source>
        <strain evidence="1 2">ATCC MYA-3509</strain>
    </source>
</reference>
<keyword evidence="1" id="KW-0378">Hydrolase</keyword>
<dbReference type="Proteomes" id="UP001431209">
    <property type="component" value="Unassembled WGS sequence"/>
</dbReference>
<accession>A0AAW2Z0Z3</accession>
<proteinExistence type="predicted"/>
<gene>
    <name evidence="1" type="ORF">AKO1_014266</name>
</gene>
<dbReference type="AlphaFoldDB" id="A0AAW2Z0Z3"/>
<keyword evidence="1" id="KW-0645">Protease</keyword>
<dbReference type="GO" id="GO:0006508">
    <property type="term" value="P:proteolysis"/>
    <property type="evidence" value="ECO:0007669"/>
    <property type="project" value="UniProtKB-KW"/>
</dbReference>
<protein>
    <submittedName>
        <fullName evidence="1">ATP-dependent Clp protease ATP-binding subunit</fullName>
    </submittedName>
</protein>
<comment type="caution">
    <text evidence="1">The sequence shown here is derived from an EMBL/GenBank/DDBJ whole genome shotgun (WGS) entry which is preliminary data.</text>
</comment>
<keyword evidence="2" id="KW-1185">Reference proteome</keyword>
<name>A0AAW2Z0Z3_9EUKA</name>
<dbReference type="EMBL" id="JAOPGA020000886">
    <property type="protein sequence ID" value="KAL0482746.1"/>
    <property type="molecule type" value="Genomic_DNA"/>
</dbReference>
<evidence type="ECO:0000313" key="1">
    <source>
        <dbReference type="EMBL" id="KAL0482746.1"/>
    </source>
</evidence>
<evidence type="ECO:0000313" key="2">
    <source>
        <dbReference type="Proteomes" id="UP001431209"/>
    </source>
</evidence>
<keyword evidence="1" id="KW-0067">ATP-binding</keyword>
<organism evidence="1 2">
    <name type="scientific">Acrasis kona</name>
    <dbReference type="NCBI Taxonomy" id="1008807"/>
    <lineage>
        <taxon>Eukaryota</taxon>
        <taxon>Discoba</taxon>
        <taxon>Heterolobosea</taxon>
        <taxon>Tetramitia</taxon>
        <taxon>Eutetramitia</taxon>
        <taxon>Acrasidae</taxon>
        <taxon>Acrasis</taxon>
    </lineage>
</organism>